<organism evidence="1 2">
    <name type="scientific">Pseudomassariella vexata</name>
    <dbReference type="NCBI Taxonomy" id="1141098"/>
    <lineage>
        <taxon>Eukaryota</taxon>
        <taxon>Fungi</taxon>
        <taxon>Dikarya</taxon>
        <taxon>Ascomycota</taxon>
        <taxon>Pezizomycotina</taxon>
        <taxon>Sordariomycetes</taxon>
        <taxon>Xylariomycetidae</taxon>
        <taxon>Amphisphaeriales</taxon>
        <taxon>Pseudomassariaceae</taxon>
        <taxon>Pseudomassariella</taxon>
    </lineage>
</organism>
<evidence type="ECO:0000313" key="1">
    <source>
        <dbReference type="EMBL" id="ORY69110.1"/>
    </source>
</evidence>
<accession>A0A1Y2EC11</accession>
<dbReference type="SUPFAM" id="SSF53335">
    <property type="entry name" value="S-adenosyl-L-methionine-dependent methyltransferases"/>
    <property type="match status" value="1"/>
</dbReference>
<dbReference type="EMBL" id="MCFJ01000003">
    <property type="protein sequence ID" value="ORY69110.1"/>
    <property type="molecule type" value="Genomic_DNA"/>
</dbReference>
<dbReference type="Gene3D" id="3.40.50.150">
    <property type="entry name" value="Vaccinia Virus protein VP39"/>
    <property type="match status" value="1"/>
</dbReference>
<dbReference type="GO" id="GO:0005737">
    <property type="term" value="C:cytoplasm"/>
    <property type="evidence" value="ECO:0007669"/>
    <property type="project" value="TreeGrafter"/>
</dbReference>
<comment type="caution">
    <text evidence="1">The sequence shown here is derived from an EMBL/GenBank/DDBJ whole genome shotgun (WGS) entry which is preliminary data.</text>
</comment>
<dbReference type="PANTHER" id="PTHR14614:SF130">
    <property type="entry name" value="PROTEIN-LYSINE N-METHYLTRANSFERASE EEF2KMT"/>
    <property type="match status" value="1"/>
</dbReference>
<keyword evidence="1" id="KW-0808">Transferase</keyword>
<evidence type="ECO:0000313" key="2">
    <source>
        <dbReference type="Proteomes" id="UP000193689"/>
    </source>
</evidence>
<dbReference type="GeneID" id="63771648"/>
<name>A0A1Y2EC11_9PEZI</name>
<dbReference type="GO" id="GO:0008757">
    <property type="term" value="F:S-adenosylmethionine-dependent methyltransferase activity"/>
    <property type="evidence" value="ECO:0007669"/>
    <property type="project" value="UniProtKB-ARBA"/>
</dbReference>
<dbReference type="GO" id="GO:0032259">
    <property type="term" value="P:methylation"/>
    <property type="evidence" value="ECO:0007669"/>
    <property type="project" value="UniProtKB-KW"/>
</dbReference>
<dbReference type="InParanoid" id="A0A1Y2EC11"/>
<dbReference type="FunCoup" id="A0A1Y2EC11">
    <property type="interactions" value="501"/>
</dbReference>
<dbReference type="OrthoDB" id="194386at2759"/>
<dbReference type="InterPro" id="IPR019410">
    <property type="entry name" value="Methyltransf_16"/>
</dbReference>
<proteinExistence type="predicted"/>
<keyword evidence="1" id="KW-0489">Methyltransferase</keyword>
<keyword evidence="2" id="KW-1185">Reference proteome</keyword>
<dbReference type="STRING" id="1141098.A0A1Y2EC11"/>
<sequence>MDPQLVLFRRQYLQLFEPDFLAWPPAQLLRNADVQGWLFNNLFNHEKNPHLPPQRYQVRVLKLLVAKIEKAIEDPEEDEISDDLMTHLSALMTELPSELTAVQQRAYVSFTCLPGNASANNEDEVTEEPTITLLERRHLISGSRTTGFRTWEASLHLGAYLLSTPATQDLVRNKSVLELGAGTGFLSILCAKHLGARHITTTDGDEGVVEGLKENMFLNGLGESDQVTASILRWGWALKGTWVADDCDEWPYDVVIGADITYDKVAITALVGTLGELFELRPKLQVVVAGAVRNADTFEAFRQECGMYADHYSPARAQFNLDDIQFEAKPVREQKALFYAAAVPFRIVLITVPTRQE</sequence>
<gene>
    <name evidence="1" type="ORF">BCR38DRAFT_336223</name>
</gene>
<dbReference type="PANTHER" id="PTHR14614">
    <property type="entry name" value="HEPATOCELLULAR CARCINOMA-ASSOCIATED ANTIGEN"/>
    <property type="match status" value="1"/>
</dbReference>
<dbReference type="AlphaFoldDB" id="A0A1Y2EC11"/>
<protein>
    <submittedName>
        <fullName evidence="1">Putative methyltransferase-domain-containing protein</fullName>
    </submittedName>
</protein>
<dbReference type="RefSeq" id="XP_040719397.1">
    <property type="nucleotide sequence ID" value="XM_040855436.1"/>
</dbReference>
<dbReference type="Proteomes" id="UP000193689">
    <property type="component" value="Unassembled WGS sequence"/>
</dbReference>
<dbReference type="InterPro" id="IPR029063">
    <property type="entry name" value="SAM-dependent_MTases_sf"/>
</dbReference>
<reference evidence="1 2" key="1">
    <citation type="submission" date="2016-07" db="EMBL/GenBank/DDBJ databases">
        <title>Pervasive Adenine N6-methylation of Active Genes in Fungi.</title>
        <authorList>
            <consortium name="DOE Joint Genome Institute"/>
            <person name="Mondo S.J."/>
            <person name="Dannebaum R.O."/>
            <person name="Kuo R.C."/>
            <person name="Labutti K."/>
            <person name="Haridas S."/>
            <person name="Kuo A."/>
            <person name="Salamov A."/>
            <person name="Ahrendt S.R."/>
            <person name="Lipzen A."/>
            <person name="Sullivan W."/>
            <person name="Andreopoulos W.B."/>
            <person name="Clum A."/>
            <person name="Lindquist E."/>
            <person name="Daum C."/>
            <person name="Ramamoorthy G.K."/>
            <person name="Gryganskyi A."/>
            <person name="Culley D."/>
            <person name="Magnuson J.K."/>
            <person name="James T.Y."/>
            <person name="O'Malley M.A."/>
            <person name="Stajich J.E."/>
            <person name="Spatafora J.W."/>
            <person name="Visel A."/>
            <person name="Grigoriev I.V."/>
        </authorList>
    </citation>
    <scope>NUCLEOTIDE SEQUENCE [LARGE SCALE GENOMIC DNA]</scope>
    <source>
        <strain evidence="1 2">CBS 129021</strain>
    </source>
</reference>
<dbReference type="Pfam" id="PF10294">
    <property type="entry name" value="Methyltransf_16"/>
    <property type="match status" value="1"/>
</dbReference>